<sequence length="163" mass="16278">MKSQTSDYSGTLCGVGVGRGTYRRSSRDGYRRGTGIGCDTIIRTQTQPGDVKNAVRGRRECWVRFPWAAAREPIGRPVNKSGSDAPIGGCAPPSPLPAPPPFATRGGRAGGGRGGAGGGERGGGGGGGGGGGVGSPSPRPSAECAGLRVRRASRSASVRSTAA</sequence>
<dbReference type="EMBL" id="OW152817">
    <property type="protein sequence ID" value="CAH2069236.1"/>
    <property type="molecule type" value="Genomic_DNA"/>
</dbReference>
<dbReference type="Proteomes" id="UP000837857">
    <property type="component" value="Chromosome 5"/>
</dbReference>
<organism evidence="2 3">
    <name type="scientific">Iphiclides podalirius</name>
    <name type="common">scarce swallowtail</name>
    <dbReference type="NCBI Taxonomy" id="110791"/>
    <lineage>
        <taxon>Eukaryota</taxon>
        <taxon>Metazoa</taxon>
        <taxon>Ecdysozoa</taxon>
        <taxon>Arthropoda</taxon>
        <taxon>Hexapoda</taxon>
        <taxon>Insecta</taxon>
        <taxon>Pterygota</taxon>
        <taxon>Neoptera</taxon>
        <taxon>Endopterygota</taxon>
        <taxon>Lepidoptera</taxon>
        <taxon>Glossata</taxon>
        <taxon>Ditrysia</taxon>
        <taxon>Papilionoidea</taxon>
        <taxon>Papilionidae</taxon>
        <taxon>Papilioninae</taxon>
        <taxon>Iphiclides</taxon>
    </lineage>
</organism>
<reference evidence="2" key="1">
    <citation type="submission" date="2022-03" db="EMBL/GenBank/DDBJ databases">
        <authorList>
            <person name="Martin H S."/>
        </authorList>
    </citation>
    <scope>NUCLEOTIDE SEQUENCE</scope>
</reference>
<feature type="region of interest" description="Disordered" evidence="1">
    <location>
        <begin position="72"/>
        <end position="163"/>
    </location>
</feature>
<accession>A0ABN8J592</accession>
<feature type="compositionally biased region" description="Low complexity" evidence="1">
    <location>
        <begin position="154"/>
        <end position="163"/>
    </location>
</feature>
<protein>
    <submittedName>
        <fullName evidence="2">Uncharacterized protein</fullName>
    </submittedName>
</protein>
<name>A0ABN8J592_9NEOP</name>
<evidence type="ECO:0000313" key="3">
    <source>
        <dbReference type="Proteomes" id="UP000837857"/>
    </source>
</evidence>
<gene>
    <name evidence="2" type="ORF">IPOD504_LOCUS14802</name>
</gene>
<feature type="compositionally biased region" description="Pro residues" evidence="1">
    <location>
        <begin position="92"/>
        <end position="102"/>
    </location>
</feature>
<feature type="compositionally biased region" description="Gly residues" evidence="1">
    <location>
        <begin position="107"/>
        <end position="134"/>
    </location>
</feature>
<proteinExistence type="predicted"/>
<feature type="non-terminal residue" evidence="2">
    <location>
        <position position="1"/>
    </location>
</feature>
<evidence type="ECO:0000313" key="2">
    <source>
        <dbReference type="EMBL" id="CAH2069236.1"/>
    </source>
</evidence>
<evidence type="ECO:0000256" key="1">
    <source>
        <dbReference type="SAM" id="MobiDB-lite"/>
    </source>
</evidence>
<keyword evidence="3" id="KW-1185">Reference proteome</keyword>